<dbReference type="Gene3D" id="3.40.50.720">
    <property type="entry name" value="NAD(P)-binding Rossmann-like Domain"/>
    <property type="match status" value="1"/>
</dbReference>
<dbReference type="InterPro" id="IPR020904">
    <property type="entry name" value="Sc_DH/Rdtase_CS"/>
</dbReference>
<evidence type="ECO:0000313" key="3">
    <source>
        <dbReference type="EMBL" id="MBY4893928.1"/>
    </source>
</evidence>
<keyword evidence="5" id="KW-1185">Reference proteome</keyword>
<protein>
    <submittedName>
        <fullName evidence="4">SDR family NAD(P)-dependent oxidoreductase</fullName>
    </submittedName>
</protein>
<comment type="similarity">
    <text evidence="1">Belongs to the short-chain dehydrogenases/reductases (SDR) family.</text>
</comment>
<dbReference type="RefSeq" id="WP_257893558.1">
    <property type="nucleotide sequence ID" value="NZ_JAIMBW010000001.1"/>
</dbReference>
<dbReference type="Pfam" id="PF00106">
    <property type="entry name" value="adh_short"/>
    <property type="match status" value="1"/>
</dbReference>
<dbReference type="PANTHER" id="PTHR44196:SF1">
    <property type="entry name" value="DEHYDROGENASE_REDUCTASE SDR FAMILY MEMBER 7B"/>
    <property type="match status" value="1"/>
</dbReference>
<reference evidence="4 5" key="1">
    <citation type="submission" date="2021-07" db="EMBL/GenBank/DDBJ databases">
        <title>Karlodiniumbacter phycospheric gen. nov., sp. nov., a phycosphere bacterium isolated from karlodinium veneficum.</title>
        <authorList>
            <person name="Peng Y."/>
            <person name="Jiang L."/>
            <person name="Lee J."/>
        </authorList>
    </citation>
    <scope>NUCLEOTIDE SEQUENCE</scope>
    <source>
        <strain evidence="4 5">N5</strain>
    </source>
</reference>
<name>A0A975TSV1_9RHOB</name>
<dbReference type="PRINTS" id="PR00081">
    <property type="entry name" value="GDHRDH"/>
</dbReference>
<dbReference type="Proteomes" id="UP000693972">
    <property type="component" value="Unassembled WGS sequence"/>
</dbReference>
<evidence type="ECO:0000313" key="5">
    <source>
        <dbReference type="Proteomes" id="UP000693972"/>
    </source>
</evidence>
<dbReference type="PANTHER" id="PTHR44196">
    <property type="entry name" value="DEHYDROGENASE/REDUCTASE SDR FAMILY MEMBER 7B"/>
    <property type="match status" value="1"/>
</dbReference>
<dbReference type="InterPro" id="IPR036291">
    <property type="entry name" value="NAD(P)-bd_dom_sf"/>
</dbReference>
<dbReference type="PROSITE" id="PS00061">
    <property type="entry name" value="ADH_SHORT"/>
    <property type="match status" value="1"/>
</dbReference>
<sequence>MQDWTGKRYWLIGASDGLGRELAGLMSRSGIEVVLSARSEDKLTAVADSLPGAATVVPMDVSDRASVEAAAEAVGQVDGIVFLAGLGTLIKATEWDADKVEQLFDVNLLGAARVIGQVIGPMVERNAGHIVLIGSLSAYRGLPGSIGYSASKAGLMALAESMHGDLKDTGILVQLANPGYIETQMQDDNPHSKPFMMTPEAAAREVFEQMNTSSFHKAFPMGFSLLFRLSRFLPTSIYEWIFFRR</sequence>
<dbReference type="SUPFAM" id="SSF51735">
    <property type="entry name" value="NAD(P)-binding Rossmann-fold domains"/>
    <property type="match status" value="1"/>
</dbReference>
<evidence type="ECO:0000256" key="1">
    <source>
        <dbReference type="ARBA" id="ARBA00006484"/>
    </source>
</evidence>
<gene>
    <name evidence="3" type="ORF">KUL25_14310</name>
    <name evidence="4" type="ORF">KUL25_14315</name>
</gene>
<dbReference type="GO" id="GO:0016491">
    <property type="term" value="F:oxidoreductase activity"/>
    <property type="evidence" value="ECO:0007669"/>
    <property type="project" value="UniProtKB-KW"/>
</dbReference>
<dbReference type="EMBL" id="CP078073">
    <property type="protein sequence ID" value="QXL86620.1"/>
    <property type="molecule type" value="Genomic_DNA"/>
</dbReference>
<evidence type="ECO:0000256" key="2">
    <source>
        <dbReference type="ARBA" id="ARBA00023002"/>
    </source>
</evidence>
<keyword evidence="2" id="KW-0560">Oxidoreductase</keyword>
<evidence type="ECO:0000313" key="4">
    <source>
        <dbReference type="EMBL" id="QXL86620.1"/>
    </source>
</evidence>
<dbReference type="EMBL" id="JAIMBW010000001">
    <property type="protein sequence ID" value="MBY4893928.1"/>
    <property type="molecule type" value="Genomic_DNA"/>
</dbReference>
<organism evidence="4">
    <name type="scientific">Gymnodinialimonas phycosphaerae</name>
    <dbReference type="NCBI Taxonomy" id="2841589"/>
    <lineage>
        <taxon>Bacteria</taxon>
        <taxon>Pseudomonadati</taxon>
        <taxon>Pseudomonadota</taxon>
        <taxon>Alphaproteobacteria</taxon>
        <taxon>Rhodobacterales</taxon>
        <taxon>Paracoccaceae</taxon>
        <taxon>Gymnodinialimonas</taxon>
    </lineage>
</organism>
<proteinExistence type="inferred from homology"/>
<accession>A0A975TSV1</accession>
<dbReference type="InterPro" id="IPR002347">
    <property type="entry name" value="SDR_fam"/>
</dbReference>
<dbReference type="GO" id="GO:0016020">
    <property type="term" value="C:membrane"/>
    <property type="evidence" value="ECO:0007669"/>
    <property type="project" value="TreeGrafter"/>
</dbReference>
<dbReference type="AlphaFoldDB" id="A0A975TSV1"/>